<dbReference type="EMBL" id="RXIC02000024">
    <property type="protein sequence ID" value="KAB1209465.1"/>
    <property type="molecule type" value="Genomic_DNA"/>
</dbReference>
<accession>A0A6A1VAE2</accession>
<proteinExistence type="predicted"/>
<reference evidence="1 2" key="1">
    <citation type="journal article" date="2019" name="Plant Biotechnol. J.">
        <title>The red bayberry genome and genetic basis of sex determination.</title>
        <authorList>
            <person name="Jia H.M."/>
            <person name="Jia H.J."/>
            <person name="Cai Q.L."/>
            <person name="Wang Y."/>
            <person name="Zhao H.B."/>
            <person name="Yang W.F."/>
            <person name="Wang G.Y."/>
            <person name="Li Y.H."/>
            <person name="Zhan D.L."/>
            <person name="Shen Y.T."/>
            <person name="Niu Q.F."/>
            <person name="Chang L."/>
            <person name="Qiu J."/>
            <person name="Zhao L."/>
            <person name="Xie H.B."/>
            <person name="Fu W.Y."/>
            <person name="Jin J."/>
            <person name="Li X.W."/>
            <person name="Jiao Y."/>
            <person name="Zhou C.C."/>
            <person name="Tu T."/>
            <person name="Chai C.Y."/>
            <person name="Gao J.L."/>
            <person name="Fan L.J."/>
            <person name="van de Weg E."/>
            <person name="Wang J.Y."/>
            <person name="Gao Z.S."/>
        </authorList>
    </citation>
    <scope>NUCLEOTIDE SEQUENCE [LARGE SCALE GENOMIC DNA]</scope>
    <source>
        <tissue evidence="1">Leaves</tissue>
    </source>
</reference>
<sequence length="164" mass="19146">MLKVARLESFDLPVFMFQTIWTKAQSTSLVQGLSYRLMLSQFLLDVGVEIRRHKPMTKQFDPINVVMAQRSFSHEIGPHYPVVHPQLPPVDLLEDVERRMIIAFEQAIAPLIKNLAAMNKIRSQIELRQQTLERALKESWEDIMEMIDDVEIDLVMKLKKKMTL</sequence>
<dbReference type="AlphaFoldDB" id="A0A6A1VAE2"/>
<comment type="caution">
    <text evidence="1">The sequence shown here is derived from an EMBL/GenBank/DDBJ whole genome shotgun (WGS) entry which is preliminary data.</text>
</comment>
<organism evidence="1 2">
    <name type="scientific">Morella rubra</name>
    <name type="common">Chinese bayberry</name>
    <dbReference type="NCBI Taxonomy" id="262757"/>
    <lineage>
        <taxon>Eukaryota</taxon>
        <taxon>Viridiplantae</taxon>
        <taxon>Streptophyta</taxon>
        <taxon>Embryophyta</taxon>
        <taxon>Tracheophyta</taxon>
        <taxon>Spermatophyta</taxon>
        <taxon>Magnoliopsida</taxon>
        <taxon>eudicotyledons</taxon>
        <taxon>Gunneridae</taxon>
        <taxon>Pentapetalae</taxon>
        <taxon>rosids</taxon>
        <taxon>fabids</taxon>
        <taxon>Fagales</taxon>
        <taxon>Myricaceae</taxon>
        <taxon>Morella</taxon>
    </lineage>
</organism>
<keyword evidence="2" id="KW-1185">Reference proteome</keyword>
<evidence type="ECO:0000313" key="1">
    <source>
        <dbReference type="EMBL" id="KAB1209465.1"/>
    </source>
</evidence>
<dbReference type="Proteomes" id="UP000516437">
    <property type="component" value="Chromosome 6"/>
</dbReference>
<gene>
    <name evidence="1" type="ORF">CJ030_MR6G018844</name>
</gene>
<protein>
    <submittedName>
        <fullName evidence="1">Uncharacterized protein</fullName>
    </submittedName>
</protein>
<name>A0A6A1VAE2_9ROSI</name>
<evidence type="ECO:0000313" key="2">
    <source>
        <dbReference type="Proteomes" id="UP000516437"/>
    </source>
</evidence>